<feature type="transmembrane region" description="Helical" evidence="2">
    <location>
        <begin position="119"/>
        <end position="140"/>
    </location>
</feature>
<evidence type="ECO:0000313" key="4">
    <source>
        <dbReference type="Proteomes" id="UP000821866"/>
    </source>
</evidence>
<organism evidence="3 4">
    <name type="scientific">Rhipicephalus microplus</name>
    <name type="common">Cattle tick</name>
    <name type="synonym">Boophilus microplus</name>
    <dbReference type="NCBI Taxonomy" id="6941"/>
    <lineage>
        <taxon>Eukaryota</taxon>
        <taxon>Metazoa</taxon>
        <taxon>Ecdysozoa</taxon>
        <taxon>Arthropoda</taxon>
        <taxon>Chelicerata</taxon>
        <taxon>Arachnida</taxon>
        <taxon>Acari</taxon>
        <taxon>Parasitiformes</taxon>
        <taxon>Ixodida</taxon>
        <taxon>Ixodoidea</taxon>
        <taxon>Ixodidae</taxon>
        <taxon>Rhipicephalinae</taxon>
        <taxon>Rhipicephalus</taxon>
        <taxon>Boophilus</taxon>
    </lineage>
</organism>
<dbReference type="Proteomes" id="UP000821866">
    <property type="component" value="Chromosome 1"/>
</dbReference>
<name>A0A9J6F3K3_RHIMP</name>
<keyword evidence="2" id="KW-1133">Transmembrane helix</keyword>
<feature type="region of interest" description="Disordered" evidence="1">
    <location>
        <begin position="170"/>
        <end position="211"/>
    </location>
</feature>
<protein>
    <submittedName>
        <fullName evidence="3">Uncharacterized protein</fullName>
    </submittedName>
</protein>
<gene>
    <name evidence="3" type="ORF">HPB51_013792</name>
</gene>
<dbReference type="SUPFAM" id="SSF57184">
    <property type="entry name" value="Growth factor receptor domain"/>
    <property type="match status" value="1"/>
</dbReference>
<dbReference type="AlphaFoldDB" id="A0A9J6F3K3"/>
<reference evidence="3" key="1">
    <citation type="journal article" date="2020" name="Cell">
        <title>Large-Scale Comparative Analyses of Tick Genomes Elucidate Their Genetic Diversity and Vector Capacities.</title>
        <authorList>
            <consortium name="Tick Genome and Microbiome Consortium (TIGMIC)"/>
            <person name="Jia N."/>
            <person name="Wang J."/>
            <person name="Shi W."/>
            <person name="Du L."/>
            <person name="Sun Y."/>
            <person name="Zhan W."/>
            <person name="Jiang J.F."/>
            <person name="Wang Q."/>
            <person name="Zhang B."/>
            <person name="Ji P."/>
            <person name="Bell-Sakyi L."/>
            <person name="Cui X.M."/>
            <person name="Yuan T.T."/>
            <person name="Jiang B.G."/>
            <person name="Yang W.F."/>
            <person name="Lam T.T."/>
            <person name="Chang Q.C."/>
            <person name="Ding S.J."/>
            <person name="Wang X.J."/>
            <person name="Zhu J.G."/>
            <person name="Ruan X.D."/>
            <person name="Zhao L."/>
            <person name="Wei J.T."/>
            <person name="Ye R.Z."/>
            <person name="Que T.C."/>
            <person name="Du C.H."/>
            <person name="Zhou Y.H."/>
            <person name="Cheng J.X."/>
            <person name="Dai P.F."/>
            <person name="Guo W.B."/>
            <person name="Han X.H."/>
            <person name="Huang E.J."/>
            <person name="Li L.F."/>
            <person name="Wei W."/>
            <person name="Gao Y.C."/>
            <person name="Liu J.Z."/>
            <person name="Shao H.Z."/>
            <person name="Wang X."/>
            <person name="Wang C.C."/>
            <person name="Yang T.C."/>
            <person name="Huo Q.B."/>
            <person name="Li W."/>
            <person name="Chen H.Y."/>
            <person name="Chen S.E."/>
            <person name="Zhou L.G."/>
            <person name="Ni X.B."/>
            <person name="Tian J.H."/>
            <person name="Sheng Y."/>
            <person name="Liu T."/>
            <person name="Pan Y.S."/>
            <person name="Xia L.Y."/>
            <person name="Li J."/>
            <person name="Zhao F."/>
            <person name="Cao W.C."/>
        </authorList>
    </citation>
    <scope>NUCLEOTIDE SEQUENCE</scope>
    <source>
        <strain evidence="3">Rmic-2018</strain>
    </source>
</reference>
<dbReference type="Gene3D" id="2.10.220.10">
    <property type="entry name" value="Hormone Receptor, Insulin-like Growth Factor Receptor 1, Chain A, domain 2"/>
    <property type="match status" value="1"/>
</dbReference>
<evidence type="ECO:0000313" key="3">
    <source>
        <dbReference type="EMBL" id="KAH8041132.1"/>
    </source>
</evidence>
<sequence>MNECKGAAFSNAAAHVFVAYSYLAECPYPQYATWSGCVDKCPDGTYPSPPSSSLPLAGSSERTTSLACEHCHYSCRACRGPSDDQCMRCFGDADLVDGGYCQSKVLLARLNTAAVWYKAMTVALMTLCVVIVSVAGLVLVTQTNCLTTCCGGPSSSRDATGGRSARYSGLPMHTSTFPEDGVIQAPVTPYRSKDSSTPKMPNVKPYRDDDI</sequence>
<keyword evidence="4" id="KW-1185">Reference proteome</keyword>
<dbReference type="EMBL" id="JABSTU010000001">
    <property type="protein sequence ID" value="KAH8041132.1"/>
    <property type="molecule type" value="Genomic_DNA"/>
</dbReference>
<evidence type="ECO:0000256" key="1">
    <source>
        <dbReference type="SAM" id="MobiDB-lite"/>
    </source>
</evidence>
<proteinExistence type="predicted"/>
<comment type="caution">
    <text evidence="3">The sequence shown here is derived from an EMBL/GenBank/DDBJ whole genome shotgun (WGS) entry which is preliminary data.</text>
</comment>
<accession>A0A9J6F3K3</accession>
<reference evidence="3" key="2">
    <citation type="submission" date="2021-09" db="EMBL/GenBank/DDBJ databases">
        <authorList>
            <person name="Jia N."/>
            <person name="Wang J."/>
            <person name="Shi W."/>
            <person name="Du L."/>
            <person name="Sun Y."/>
            <person name="Zhan W."/>
            <person name="Jiang J."/>
            <person name="Wang Q."/>
            <person name="Zhang B."/>
            <person name="Ji P."/>
            <person name="Sakyi L.B."/>
            <person name="Cui X."/>
            <person name="Yuan T."/>
            <person name="Jiang B."/>
            <person name="Yang W."/>
            <person name="Lam T.T.-Y."/>
            <person name="Chang Q."/>
            <person name="Ding S."/>
            <person name="Wang X."/>
            <person name="Zhu J."/>
            <person name="Ruan X."/>
            <person name="Zhao L."/>
            <person name="Wei J."/>
            <person name="Que T."/>
            <person name="Du C."/>
            <person name="Cheng J."/>
            <person name="Dai P."/>
            <person name="Han X."/>
            <person name="Huang E."/>
            <person name="Gao Y."/>
            <person name="Liu J."/>
            <person name="Shao H."/>
            <person name="Ye R."/>
            <person name="Li L."/>
            <person name="Wei W."/>
            <person name="Wang X."/>
            <person name="Wang C."/>
            <person name="Huo Q."/>
            <person name="Li W."/>
            <person name="Guo W."/>
            <person name="Chen H."/>
            <person name="Chen S."/>
            <person name="Zhou L."/>
            <person name="Zhou L."/>
            <person name="Ni X."/>
            <person name="Tian J."/>
            <person name="Zhou Y."/>
            <person name="Sheng Y."/>
            <person name="Liu T."/>
            <person name="Pan Y."/>
            <person name="Xia L."/>
            <person name="Li J."/>
            <person name="Zhao F."/>
            <person name="Cao W."/>
        </authorList>
    </citation>
    <scope>NUCLEOTIDE SEQUENCE</scope>
    <source>
        <strain evidence="3">Rmic-2018</strain>
        <tissue evidence="3">Larvae</tissue>
    </source>
</reference>
<keyword evidence="2" id="KW-0472">Membrane</keyword>
<keyword evidence="2" id="KW-0812">Transmembrane</keyword>
<evidence type="ECO:0000256" key="2">
    <source>
        <dbReference type="SAM" id="Phobius"/>
    </source>
</evidence>
<dbReference type="InterPro" id="IPR009030">
    <property type="entry name" value="Growth_fac_rcpt_cys_sf"/>
</dbReference>
<dbReference type="VEuPathDB" id="VectorBase:LOC119159553"/>